<evidence type="ECO:0000256" key="1">
    <source>
        <dbReference type="ARBA" id="ARBA00008668"/>
    </source>
</evidence>
<dbReference type="SUPFAM" id="SSF52266">
    <property type="entry name" value="SGNH hydrolase"/>
    <property type="match status" value="1"/>
</dbReference>
<dbReference type="InterPro" id="IPR037459">
    <property type="entry name" value="RhgT-like"/>
</dbReference>
<dbReference type="PANTHER" id="PTHR43695">
    <property type="entry name" value="PUTATIVE (AFU_ORTHOLOGUE AFUA_2G17250)-RELATED"/>
    <property type="match status" value="1"/>
</dbReference>
<comment type="similarity">
    <text evidence="1">Belongs to the 'GDSL' lipolytic enzyme family.</text>
</comment>
<evidence type="ECO:0000256" key="2">
    <source>
        <dbReference type="ARBA" id="ARBA00022801"/>
    </source>
</evidence>
<dbReference type="Pfam" id="PF00657">
    <property type="entry name" value="Lipase_GDSL"/>
    <property type="match status" value="1"/>
</dbReference>
<evidence type="ECO:0000256" key="3">
    <source>
        <dbReference type="SAM" id="MobiDB-lite"/>
    </source>
</evidence>
<dbReference type="GO" id="GO:0016788">
    <property type="term" value="F:hydrolase activity, acting on ester bonds"/>
    <property type="evidence" value="ECO:0007669"/>
    <property type="project" value="InterPro"/>
</dbReference>
<dbReference type="OMA" id="TNEGRFT"/>
<dbReference type="Proteomes" id="UP000011668">
    <property type="component" value="Unassembled WGS sequence"/>
</dbReference>
<evidence type="ECO:0000313" key="5">
    <source>
        <dbReference type="Proteomes" id="UP000011668"/>
    </source>
</evidence>
<dbReference type="Gene3D" id="3.40.50.1110">
    <property type="entry name" value="SGNH hydrolase"/>
    <property type="match status" value="1"/>
</dbReference>
<keyword evidence="2 4" id="KW-0378">Hydrolase</keyword>
<dbReference type="OrthoDB" id="2141316at2759"/>
<dbReference type="STRING" id="983506.L8X509"/>
<name>L8X509_THACA</name>
<dbReference type="InterPro" id="IPR036514">
    <property type="entry name" value="SGNH_hydro_sf"/>
</dbReference>
<dbReference type="InterPro" id="IPR001087">
    <property type="entry name" value="GDSL"/>
</dbReference>
<dbReference type="HOGENOM" id="CLU_065859_0_2_1"/>
<proteinExistence type="inferred from homology"/>
<comment type="caution">
    <text evidence="4">The sequence shown here is derived from an EMBL/GenBank/DDBJ whole genome shotgun (WGS) entry which is preliminary data.</text>
</comment>
<evidence type="ECO:0000313" key="4">
    <source>
        <dbReference type="EMBL" id="ELU44123.1"/>
    </source>
</evidence>
<dbReference type="PANTHER" id="PTHR43695:SF1">
    <property type="entry name" value="RHAMNOGALACTURONAN ACETYLESTERASE"/>
    <property type="match status" value="1"/>
</dbReference>
<sequence>MGIMMASFVDFSAFPGSNAVHGKLSDDPTALHNKMVQGIKASDYRVPSLLSFAAVYSCTNHVVPNLVYCFYGRCRVGGPKSLPCWRLYHGISLGIRGHSRDITVVNKAVSGRSARSYWREGKWTAVQNSLKSGDCESRIGLVIIEFGHNDGGSPSTSDRASVGGEGSDTQTVTLSDGTVETVYTWPTYVGWMIDGAKSKGATPIVSGQTPNNPYENSATIINSPPRFVGYAKNIATKKGVPYVDHFASSISLYTKLGKSVTESYFPQDHTHTNDAGANQVAWAFLSGLKCPAAAGVLSQYVNSVGQGAGARC</sequence>
<protein>
    <submittedName>
        <fullName evidence="4">GDSL-like lipase/Acylhydrolase domain-containing protein</fullName>
    </submittedName>
</protein>
<reference evidence="4 5" key="1">
    <citation type="journal article" date="2013" name="Nat. Commun.">
        <title>The evolution and pathogenic mechanisms of the rice sheath blight pathogen.</title>
        <authorList>
            <person name="Zheng A."/>
            <person name="Lin R."/>
            <person name="Xu L."/>
            <person name="Qin P."/>
            <person name="Tang C."/>
            <person name="Ai P."/>
            <person name="Zhang D."/>
            <person name="Liu Y."/>
            <person name="Sun Z."/>
            <person name="Feng H."/>
            <person name="Wang Y."/>
            <person name="Chen Y."/>
            <person name="Liang X."/>
            <person name="Fu R."/>
            <person name="Li Q."/>
            <person name="Zhang J."/>
            <person name="Yu X."/>
            <person name="Xie Z."/>
            <person name="Ding L."/>
            <person name="Guan P."/>
            <person name="Tang J."/>
            <person name="Liang Y."/>
            <person name="Wang S."/>
            <person name="Deng Q."/>
            <person name="Li S."/>
            <person name="Zhu J."/>
            <person name="Wang L."/>
            <person name="Liu H."/>
            <person name="Li P."/>
        </authorList>
    </citation>
    <scope>NUCLEOTIDE SEQUENCE [LARGE SCALE GENOMIC DNA]</scope>
    <source>
        <strain evidence="5">AG-1 IA</strain>
    </source>
</reference>
<dbReference type="AlphaFoldDB" id="L8X509"/>
<gene>
    <name evidence="4" type="ORF">AG1IA_01850</name>
</gene>
<keyword evidence="5" id="KW-1185">Reference proteome</keyword>
<accession>L8X509</accession>
<feature type="region of interest" description="Disordered" evidence="3">
    <location>
        <begin position="150"/>
        <end position="171"/>
    </location>
</feature>
<organism evidence="4 5">
    <name type="scientific">Thanatephorus cucumeris (strain AG1-IA)</name>
    <name type="common">Rice sheath blight fungus</name>
    <name type="synonym">Rhizoctonia solani</name>
    <dbReference type="NCBI Taxonomy" id="983506"/>
    <lineage>
        <taxon>Eukaryota</taxon>
        <taxon>Fungi</taxon>
        <taxon>Dikarya</taxon>
        <taxon>Basidiomycota</taxon>
        <taxon>Agaricomycotina</taxon>
        <taxon>Agaricomycetes</taxon>
        <taxon>Cantharellales</taxon>
        <taxon>Ceratobasidiaceae</taxon>
        <taxon>Rhizoctonia</taxon>
        <taxon>Rhizoctonia solani AG-1</taxon>
    </lineage>
</organism>
<dbReference type="EMBL" id="AFRT01000407">
    <property type="protein sequence ID" value="ELU44123.1"/>
    <property type="molecule type" value="Genomic_DNA"/>
</dbReference>